<comment type="caution">
    <text evidence="1">The sequence shown here is derived from an EMBL/GenBank/DDBJ whole genome shotgun (WGS) entry which is preliminary data.</text>
</comment>
<name>A0ACB9H633_CICIN</name>
<dbReference type="Proteomes" id="UP001055811">
    <property type="component" value="Linkage Group LG01"/>
</dbReference>
<reference evidence="1 2" key="2">
    <citation type="journal article" date="2022" name="Mol. Ecol. Resour.">
        <title>The genomes of chicory, endive, great burdock and yacon provide insights into Asteraceae paleo-polyploidization history and plant inulin production.</title>
        <authorList>
            <person name="Fan W."/>
            <person name="Wang S."/>
            <person name="Wang H."/>
            <person name="Wang A."/>
            <person name="Jiang F."/>
            <person name="Liu H."/>
            <person name="Zhao H."/>
            <person name="Xu D."/>
            <person name="Zhang Y."/>
        </authorList>
    </citation>
    <scope>NUCLEOTIDE SEQUENCE [LARGE SCALE GENOMIC DNA]</scope>
    <source>
        <strain evidence="2">cv. Punajuju</strain>
        <tissue evidence="1">Leaves</tissue>
    </source>
</reference>
<accession>A0ACB9H633</accession>
<organism evidence="1 2">
    <name type="scientific">Cichorium intybus</name>
    <name type="common">Chicory</name>
    <dbReference type="NCBI Taxonomy" id="13427"/>
    <lineage>
        <taxon>Eukaryota</taxon>
        <taxon>Viridiplantae</taxon>
        <taxon>Streptophyta</taxon>
        <taxon>Embryophyta</taxon>
        <taxon>Tracheophyta</taxon>
        <taxon>Spermatophyta</taxon>
        <taxon>Magnoliopsida</taxon>
        <taxon>eudicotyledons</taxon>
        <taxon>Gunneridae</taxon>
        <taxon>Pentapetalae</taxon>
        <taxon>asterids</taxon>
        <taxon>campanulids</taxon>
        <taxon>Asterales</taxon>
        <taxon>Asteraceae</taxon>
        <taxon>Cichorioideae</taxon>
        <taxon>Cichorieae</taxon>
        <taxon>Cichoriinae</taxon>
        <taxon>Cichorium</taxon>
    </lineage>
</organism>
<evidence type="ECO:0000313" key="2">
    <source>
        <dbReference type="Proteomes" id="UP001055811"/>
    </source>
</evidence>
<evidence type="ECO:0000313" key="1">
    <source>
        <dbReference type="EMBL" id="KAI3791334.1"/>
    </source>
</evidence>
<gene>
    <name evidence="1" type="ORF">L2E82_05098</name>
</gene>
<keyword evidence="2" id="KW-1185">Reference proteome</keyword>
<protein>
    <submittedName>
        <fullName evidence="1">Uncharacterized protein</fullName>
    </submittedName>
</protein>
<dbReference type="EMBL" id="CM042009">
    <property type="protein sequence ID" value="KAI3791334.1"/>
    <property type="molecule type" value="Genomic_DNA"/>
</dbReference>
<proteinExistence type="predicted"/>
<sequence length="228" mass="25174">MLLAISDRALSLSPLSLTDEAGVDFDTANGKQKTVKAYARYEALDFDINVYTYKCNFDVPEGFGEIGAVLVEMNTARRCSSRRLFLTTMSPSPVNHGLLPSMITPRSESSSPTRIYDYDVYNDLGAPDLSINLARPVLGGNDHPYPRRCRTGRKTSTKVVPTLDSIVRDKDKGFPLFRTIDMLYDQGVNVPPPDNGLKTVLPRLVKGAVDTAAAVIQFETPETIDRKL</sequence>
<reference evidence="2" key="1">
    <citation type="journal article" date="2022" name="Mol. Ecol. Resour.">
        <title>The genomes of chicory, endive, great burdock and yacon provide insights into Asteraceae palaeo-polyploidization history and plant inulin production.</title>
        <authorList>
            <person name="Fan W."/>
            <person name="Wang S."/>
            <person name="Wang H."/>
            <person name="Wang A."/>
            <person name="Jiang F."/>
            <person name="Liu H."/>
            <person name="Zhao H."/>
            <person name="Xu D."/>
            <person name="Zhang Y."/>
        </authorList>
    </citation>
    <scope>NUCLEOTIDE SEQUENCE [LARGE SCALE GENOMIC DNA]</scope>
    <source>
        <strain evidence="2">cv. Punajuju</strain>
    </source>
</reference>